<evidence type="ECO:0000313" key="1">
    <source>
        <dbReference type="EMBL" id="CAR26285.1"/>
    </source>
</evidence>
<dbReference type="EMBL" id="CU928174">
    <property type="protein sequence ID" value="CAR26285.1"/>
    <property type="molecule type" value="Genomic_DNA"/>
</dbReference>
<proteinExistence type="predicted"/>
<dbReference type="Proteomes" id="UP000008536">
    <property type="component" value="Chromosome B"/>
</dbReference>
<dbReference type="InterPro" id="IPR036249">
    <property type="entry name" value="Thioredoxin-like_sf"/>
</dbReference>
<dbReference type="PANTHER" id="PTHR31902:SF14">
    <property type="entry name" value="ACTIN PATCHES DISTAL PROTEIN 1"/>
    <property type="match status" value="1"/>
</dbReference>
<dbReference type="CDD" id="cd03062">
    <property type="entry name" value="TRX_Fd_Sucrase"/>
    <property type="match status" value="1"/>
</dbReference>
<dbReference type="SUPFAM" id="SSF52833">
    <property type="entry name" value="Thioredoxin-like"/>
    <property type="match status" value="1"/>
</dbReference>
<evidence type="ECO:0000313" key="2">
    <source>
        <dbReference type="Proteomes" id="UP000008536"/>
    </source>
</evidence>
<dbReference type="FunCoup" id="C5DR74">
    <property type="interactions" value="61"/>
</dbReference>
<dbReference type="PANTHER" id="PTHR31902">
    <property type="entry name" value="ACTIN PATCHES DISTAL PROTEIN 1"/>
    <property type="match status" value="1"/>
</dbReference>
<dbReference type="AlphaFoldDB" id="C5DR74"/>
<dbReference type="HOGENOM" id="CLU_033921_1_0_1"/>
<accession>C5DR74</accession>
<sequence>MSFYRRWHQPRYGNETLKSSTYIKTLVKIFLLLYSRGITYRKLIAVGIGMGLLEYFKGKSEDPVSASDVQEISEMIQVCDEESCDGGCENDDGEIEEGEVAFSKLKIDHETPLYNSSKPPKLHFVVPTSQKDWAHDACSENSASVEYQIHKWCESHESDFDKVGQGVKFNCAVSSLPKDIMDIQVMKRTKNNVLVLPHFVWIDGLTSDKVDETLDRLVPELLTKSVEELPLEAMGLRLAKEQAYVFICSHMKRDKRCGVMAPYLKKSIDKQLQKLGLYRDNSDFSPDGVRVAFVNHVGGHKFSANMQIYLKNPNTLIWLGRVTPRNVPYVVNELIVPEKPRLPWPEKVRCLQKYDCW</sequence>
<dbReference type="STRING" id="559307.C5DR74"/>
<reference evidence="1 2" key="1">
    <citation type="journal article" date="2009" name="Genome Res.">
        <title>Comparative genomics of protoploid Saccharomycetaceae.</title>
        <authorList>
            <consortium name="The Genolevures Consortium"/>
            <person name="Souciet J.-L."/>
            <person name="Dujon B."/>
            <person name="Gaillardin C."/>
            <person name="Johnston M."/>
            <person name="Baret P.V."/>
            <person name="Cliften P."/>
            <person name="Sherman D.J."/>
            <person name="Weissenbach J."/>
            <person name="Westhof E."/>
            <person name="Wincker P."/>
            <person name="Jubin C."/>
            <person name="Poulain J."/>
            <person name="Barbe V."/>
            <person name="Segurens B."/>
            <person name="Artiguenave F."/>
            <person name="Anthouard V."/>
            <person name="Vacherie B."/>
            <person name="Val M.-E."/>
            <person name="Fulton R.S."/>
            <person name="Minx P."/>
            <person name="Wilson R."/>
            <person name="Durrens P."/>
            <person name="Jean G."/>
            <person name="Marck C."/>
            <person name="Martin T."/>
            <person name="Nikolski M."/>
            <person name="Rolland T."/>
            <person name="Seret M.-L."/>
            <person name="Casaregola S."/>
            <person name="Despons L."/>
            <person name="Fairhead C."/>
            <person name="Fischer G."/>
            <person name="Lafontaine I."/>
            <person name="Leh V."/>
            <person name="Lemaire M."/>
            <person name="de Montigny J."/>
            <person name="Neuveglise C."/>
            <person name="Thierry A."/>
            <person name="Blanc-Lenfle I."/>
            <person name="Bleykasten C."/>
            <person name="Diffels J."/>
            <person name="Fritsch E."/>
            <person name="Frangeul L."/>
            <person name="Goeffon A."/>
            <person name="Jauniaux N."/>
            <person name="Kachouri-Lafond R."/>
            <person name="Payen C."/>
            <person name="Potier S."/>
            <person name="Pribylova L."/>
            <person name="Ozanne C."/>
            <person name="Richard G.-F."/>
            <person name="Sacerdot C."/>
            <person name="Straub M.-L."/>
            <person name="Talla E."/>
        </authorList>
    </citation>
    <scope>NUCLEOTIDE SEQUENCE [LARGE SCALE GENOMIC DNA]</scope>
    <source>
        <strain evidence="1 2">ATCC 2623 / CBS 732 / BCRC 21506 / NBRC 1130 / NCYC 568 / NRRL Y-229</strain>
    </source>
</reference>
<protein>
    <submittedName>
        <fullName evidence="1">ZYRO0B06116p</fullName>
    </submittedName>
</protein>
<gene>
    <name evidence="1" type="ordered locus">ZYRO0B06116g</name>
</gene>
<dbReference type="Pfam" id="PF06999">
    <property type="entry name" value="Suc_Fer-like"/>
    <property type="match status" value="1"/>
</dbReference>
<organism evidence="1 2">
    <name type="scientific">Zygosaccharomyces rouxii (strain ATCC 2623 / CBS 732 / NBRC 1130 / NCYC 568 / NRRL Y-229)</name>
    <dbReference type="NCBI Taxonomy" id="559307"/>
    <lineage>
        <taxon>Eukaryota</taxon>
        <taxon>Fungi</taxon>
        <taxon>Dikarya</taxon>
        <taxon>Ascomycota</taxon>
        <taxon>Saccharomycotina</taxon>
        <taxon>Saccharomycetes</taxon>
        <taxon>Saccharomycetales</taxon>
        <taxon>Saccharomycetaceae</taxon>
        <taxon>Zygosaccharomyces</taxon>
    </lineage>
</organism>
<name>C5DR74_ZYGRC</name>
<dbReference type="Gene3D" id="3.40.30.10">
    <property type="entry name" value="Glutaredoxin"/>
    <property type="match status" value="1"/>
</dbReference>
<dbReference type="InterPro" id="IPR009737">
    <property type="entry name" value="Aim32/Apd1-like"/>
</dbReference>
<keyword evidence="2" id="KW-1185">Reference proteome</keyword>
<dbReference type="KEGG" id="zro:ZYRO0B06116g"/>
<dbReference type="InParanoid" id="C5DR74"/>